<proteinExistence type="predicted"/>
<evidence type="ECO:0008006" key="4">
    <source>
        <dbReference type="Google" id="ProtNLM"/>
    </source>
</evidence>
<keyword evidence="1" id="KW-0732">Signal</keyword>
<protein>
    <recommendedName>
        <fullName evidence="4">DUF3298 domain-containing protein</fullName>
    </recommendedName>
</protein>
<dbReference type="KEGG" id="cfon:HZU75_07315"/>
<evidence type="ECO:0000313" key="2">
    <source>
        <dbReference type="EMBL" id="QLI81349.1"/>
    </source>
</evidence>
<dbReference type="RefSeq" id="WP_180308475.1">
    <property type="nucleotide sequence ID" value="NZ_CP058952.1"/>
</dbReference>
<sequence length="363" mass="40488">MLRPIALFTLLMVSGLSQAAQPWEGVWRGQIGSYPITACLQADEYNSRGLYYYQKHLTPIGLSLSDKAPKAISQWEENGSAAKWENVSVGKDGVLQGTWRDKGKSLSIKLNPVPSTGDADQACLSNEFHRALETPAKIKSKVEQFDGQNYLEAWLDTSDEDNRISRIVVAATASEQPKLNAEVVRALKADQQEQFECLRSALVYSGYAGNLSQQSKLSLLTAHWYVIETNSNEFCGGAHPNYGTNYQTFQRGKAEEINVWQWFNSTAVTFDGQFAKPNKPLRQLLVQAWEKNADDECKNIGTDEDVWNVSPSKTGLMFMPFVSHAMFVCSDQVEITYSKLEKLLSPQGKAAIASIKADLKQRQ</sequence>
<gene>
    <name evidence="2" type="ORF">HZU75_07315</name>
</gene>
<reference evidence="2 3" key="1">
    <citation type="journal article" date="2016" name="Int. J. Syst. Evol. Microbiol.">
        <title>Chitinibacter fontanus sp. nov., isolated from a spring.</title>
        <authorList>
            <person name="Sheu S.Y."/>
            <person name="Li Y.S."/>
            <person name="Young C.C."/>
            <person name="Chen W.M."/>
        </authorList>
    </citation>
    <scope>NUCLEOTIDE SEQUENCE [LARGE SCALE GENOMIC DNA]</scope>
    <source>
        <strain evidence="2 3">STM-7</strain>
    </source>
</reference>
<accession>A0A7D5ZG81</accession>
<keyword evidence="3" id="KW-1185">Reference proteome</keyword>
<name>A0A7D5ZG81_9NEIS</name>
<feature type="chain" id="PRO_5028907394" description="DUF3298 domain-containing protein" evidence="1">
    <location>
        <begin position="20"/>
        <end position="363"/>
    </location>
</feature>
<evidence type="ECO:0000256" key="1">
    <source>
        <dbReference type="SAM" id="SignalP"/>
    </source>
</evidence>
<evidence type="ECO:0000313" key="3">
    <source>
        <dbReference type="Proteomes" id="UP000510822"/>
    </source>
</evidence>
<dbReference type="Gene3D" id="3.30.565.40">
    <property type="entry name" value="Fervidobacterium nodosum Rt17-B1 like"/>
    <property type="match status" value="1"/>
</dbReference>
<feature type="signal peptide" evidence="1">
    <location>
        <begin position="1"/>
        <end position="19"/>
    </location>
</feature>
<dbReference type="Proteomes" id="UP000510822">
    <property type="component" value="Chromosome"/>
</dbReference>
<organism evidence="2 3">
    <name type="scientific">Chitinibacter fontanus</name>
    <dbReference type="NCBI Taxonomy" id="1737446"/>
    <lineage>
        <taxon>Bacteria</taxon>
        <taxon>Pseudomonadati</taxon>
        <taxon>Pseudomonadota</taxon>
        <taxon>Betaproteobacteria</taxon>
        <taxon>Neisseriales</taxon>
        <taxon>Chitinibacteraceae</taxon>
        <taxon>Chitinibacter</taxon>
    </lineage>
</organism>
<dbReference type="EMBL" id="CP058952">
    <property type="protein sequence ID" value="QLI81349.1"/>
    <property type="molecule type" value="Genomic_DNA"/>
</dbReference>
<dbReference type="AlphaFoldDB" id="A0A7D5ZG81"/>